<protein>
    <submittedName>
        <fullName evidence="2">Kanamycin resistance protein</fullName>
    </submittedName>
</protein>
<dbReference type="GO" id="GO:0016747">
    <property type="term" value="F:acyltransferase activity, transferring groups other than amino-acyl groups"/>
    <property type="evidence" value="ECO:0007669"/>
    <property type="project" value="InterPro"/>
</dbReference>
<evidence type="ECO:0000313" key="2">
    <source>
        <dbReference type="EMBL" id="BBL79958.1"/>
    </source>
</evidence>
<evidence type="ECO:0000313" key="3">
    <source>
        <dbReference type="Proteomes" id="UP000318065"/>
    </source>
</evidence>
<dbReference type="SUPFAM" id="SSF55729">
    <property type="entry name" value="Acyl-CoA N-acyltransferases (Nat)"/>
    <property type="match status" value="1"/>
</dbReference>
<feature type="domain" description="N-acetyltransferase" evidence="1">
    <location>
        <begin position="25"/>
        <end position="185"/>
    </location>
</feature>
<dbReference type="PANTHER" id="PTHR43415">
    <property type="entry name" value="SPERMIDINE N(1)-ACETYLTRANSFERASE"/>
    <property type="match status" value="1"/>
</dbReference>
<sequence>MTRESRKGADDIHAEDLDVLRGEGVSLRPPREADVETVYEWDRDPELAAWNGRAPVSVSLEAARRDYLLRWEDPGVKTFIIEAGERPVGLATLYDFRGGGCELGIKIGPEELRGRGYATEAVRLLVDYAFQRLGLRVVRGSTLAHNRRMRRVFEKCGFERVGEGSILSRYDNRRYAEVFYERRRH</sequence>
<dbReference type="AlphaFoldDB" id="A0A510HJ74"/>
<gene>
    <name evidence="2" type="ORF">RxyAA322_18120</name>
</gene>
<dbReference type="InterPro" id="IPR016181">
    <property type="entry name" value="Acyl_CoA_acyltransferase"/>
</dbReference>
<dbReference type="InterPro" id="IPR000182">
    <property type="entry name" value="GNAT_dom"/>
</dbReference>
<dbReference type="Gene3D" id="3.40.630.30">
    <property type="match status" value="1"/>
</dbReference>
<dbReference type="Pfam" id="PF13302">
    <property type="entry name" value="Acetyltransf_3"/>
    <property type="match status" value="1"/>
</dbReference>
<dbReference type="PANTHER" id="PTHR43415:SF3">
    <property type="entry name" value="GNAT-FAMILY ACETYLTRANSFERASE"/>
    <property type="match status" value="1"/>
</dbReference>
<dbReference type="PROSITE" id="PS51186">
    <property type="entry name" value="GNAT"/>
    <property type="match status" value="1"/>
</dbReference>
<dbReference type="EMBL" id="AP019791">
    <property type="protein sequence ID" value="BBL79958.1"/>
    <property type="molecule type" value="Genomic_DNA"/>
</dbReference>
<proteinExistence type="predicted"/>
<keyword evidence="3" id="KW-1185">Reference proteome</keyword>
<dbReference type="OrthoDB" id="9814648at2"/>
<reference evidence="2" key="1">
    <citation type="journal article" date="2019" name="Microbiol. Resour. Announc.">
        <title>Complete Genome Sequence of Rubrobacter xylanophilus Strain AA3-22, Isolated from Arima Onsen in Japan.</title>
        <authorList>
            <person name="Tomariguchi N."/>
            <person name="Miyazaki K."/>
        </authorList>
    </citation>
    <scope>NUCLEOTIDE SEQUENCE [LARGE SCALE GENOMIC DNA]</scope>
    <source>
        <strain evidence="2">AA3-22</strain>
    </source>
</reference>
<dbReference type="Proteomes" id="UP000318065">
    <property type="component" value="Chromosome"/>
</dbReference>
<organism evidence="2 3">
    <name type="scientific">Rubrobacter xylanophilus</name>
    <dbReference type="NCBI Taxonomy" id="49319"/>
    <lineage>
        <taxon>Bacteria</taxon>
        <taxon>Bacillati</taxon>
        <taxon>Actinomycetota</taxon>
        <taxon>Rubrobacteria</taxon>
        <taxon>Rubrobacterales</taxon>
        <taxon>Rubrobacteraceae</taxon>
        <taxon>Rubrobacter</taxon>
    </lineage>
</organism>
<evidence type="ECO:0000259" key="1">
    <source>
        <dbReference type="PROSITE" id="PS51186"/>
    </source>
</evidence>
<name>A0A510HJ74_9ACTN</name>
<dbReference type="RefSeq" id="WP_143527975.1">
    <property type="nucleotide sequence ID" value="NZ_AP019791.1"/>
</dbReference>
<accession>A0A510HJ74</accession>